<dbReference type="AlphaFoldDB" id="A0A7C8R3C0"/>
<feature type="compositionally biased region" description="Low complexity" evidence="1">
    <location>
        <begin position="595"/>
        <end position="607"/>
    </location>
</feature>
<feature type="region of interest" description="Disordered" evidence="1">
    <location>
        <begin position="595"/>
        <end position="623"/>
    </location>
</feature>
<evidence type="ECO:0000256" key="1">
    <source>
        <dbReference type="SAM" id="MobiDB-lite"/>
    </source>
</evidence>
<feature type="region of interest" description="Disordered" evidence="1">
    <location>
        <begin position="266"/>
        <end position="296"/>
    </location>
</feature>
<gene>
    <name evidence="2" type="ORF">TWF191_003798</name>
</gene>
<reference evidence="2 3" key="1">
    <citation type="submission" date="2019-06" db="EMBL/GenBank/DDBJ databases">
        <authorList>
            <person name="Palmer J.M."/>
        </authorList>
    </citation>
    <scope>NUCLEOTIDE SEQUENCE [LARGE SCALE GENOMIC DNA]</scope>
    <source>
        <strain evidence="2 3">TWF191</strain>
    </source>
</reference>
<dbReference type="EMBL" id="WIPF01000002">
    <property type="protein sequence ID" value="KAF3231819.1"/>
    <property type="molecule type" value="Genomic_DNA"/>
</dbReference>
<name>A0A7C8R3C0_ORBOL</name>
<proteinExistence type="predicted"/>
<accession>A0A7C8R3C0</accession>
<sequence length="623" mass="69949">MSPRGNPRMGMLAFSKRELKIFIFSYSATEFGYGYTIFFREHNIEADNFQTHDVVDGHPDVCYDVTSKHPIPDIEGVGLINGAEAGVLVQETINLPGYEAQAPENLQAIALYQGAENFDCIGHPDAIIRFHDSQDPRQTSVQYVDLGKTNPSLAGRYRFWKPIIPADQDWVPTIVPDYGTGYVLIRSGSRYRRPAYTDDNNNMLVSWRDFDSYLEAWMYLESAAAPREGDNQSRNQGQDQNLVSLRDIANQGLNLESSNRLDLDLDRFPQSNSAPSSFESAVRQTGNSPQIKEEDLGDIQVKQEAEELVKVEDVSQPPFNQRPSANIAPQQENVQVPAPQSENNNLNPDELDIPALQAQQQRNPYARPTTAEVGTQTEPQLPKIRIHPEGTVDNFPEQNEFHVPEARRPAGKVTGRKPVDQVVSLLQKRPGLTQTTIEGYLESVATPNTEIIKTAKKMIANIPYAPGTIEYEMEAARIIAEKEEAQLRALRARVNQPLTDPTLDDDTSRALVEMGNMYLVWDQQEKNIERVLLSRNLDNIEPMDPNLARSLTRAQINSLGPDDALGFYLAVNPGRLAELRAKQALQSRELQMQQAQAQVQAQGQQGQRMEEEDEDDNLFAEPK</sequence>
<protein>
    <submittedName>
        <fullName evidence="2">Uncharacterized protein</fullName>
    </submittedName>
</protein>
<feature type="compositionally biased region" description="Acidic residues" evidence="1">
    <location>
        <begin position="610"/>
        <end position="623"/>
    </location>
</feature>
<comment type="caution">
    <text evidence="2">The sequence shown here is derived from an EMBL/GenBank/DDBJ whole genome shotgun (WGS) entry which is preliminary data.</text>
</comment>
<organism evidence="2 3">
    <name type="scientific">Orbilia oligospora</name>
    <name type="common">Nematode-trapping fungus</name>
    <name type="synonym">Arthrobotrys oligospora</name>
    <dbReference type="NCBI Taxonomy" id="2813651"/>
    <lineage>
        <taxon>Eukaryota</taxon>
        <taxon>Fungi</taxon>
        <taxon>Dikarya</taxon>
        <taxon>Ascomycota</taxon>
        <taxon>Pezizomycotina</taxon>
        <taxon>Orbiliomycetes</taxon>
        <taxon>Orbiliales</taxon>
        <taxon>Orbiliaceae</taxon>
        <taxon>Orbilia</taxon>
    </lineage>
</organism>
<feature type="compositionally biased region" description="Polar residues" evidence="1">
    <location>
        <begin position="269"/>
        <end position="290"/>
    </location>
</feature>
<evidence type="ECO:0000313" key="3">
    <source>
        <dbReference type="Proteomes" id="UP000483672"/>
    </source>
</evidence>
<evidence type="ECO:0000313" key="2">
    <source>
        <dbReference type="EMBL" id="KAF3231819.1"/>
    </source>
</evidence>
<dbReference type="Proteomes" id="UP000483672">
    <property type="component" value="Unassembled WGS sequence"/>
</dbReference>